<dbReference type="Ensembl" id="ENSECAT00000131024.1">
    <property type="protein sequence ID" value="ENSECAP00000077720.1"/>
    <property type="gene ID" value="ENSECAG00000056656.1"/>
</dbReference>
<name>A0A9L0RM38_HORSE</name>
<dbReference type="Ensembl" id="ENSECAT00000135653.1">
    <property type="protein sequence ID" value="ENSECAP00000073801.1"/>
    <property type="gene ID" value="ENSECAG00000056656.1"/>
</dbReference>
<organism evidence="1 2">
    <name type="scientific">Equus caballus</name>
    <name type="common">Horse</name>
    <dbReference type="NCBI Taxonomy" id="9796"/>
    <lineage>
        <taxon>Eukaryota</taxon>
        <taxon>Metazoa</taxon>
        <taxon>Chordata</taxon>
        <taxon>Craniata</taxon>
        <taxon>Vertebrata</taxon>
        <taxon>Euteleostomi</taxon>
        <taxon>Mammalia</taxon>
        <taxon>Eutheria</taxon>
        <taxon>Laurasiatheria</taxon>
        <taxon>Perissodactyla</taxon>
        <taxon>Equidae</taxon>
        <taxon>Equus</taxon>
    </lineage>
</organism>
<accession>A0A9L0RM38</accession>
<reference evidence="1" key="2">
    <citation type="submission" date="2025-05" db="UniProtKB">
        <authorList>
            <consortium name="Ensembl"/>
        </authorList>
    </citation>
    <scope>IDENTIFICATION</scope>
    <source>
        <strain evidence="1">Thoroughbred</strain>
    </source>
</reference>
<protein>
    <submittedName>
        <fullName evidence="1">Uncharacterized protein</fullName>
    </submittedName>
</protein>
<dbReference type="AlphaFoldDB" id="A0A9L0RM38"/>
<dbReference type="PANTHER" id="PTHR19446">
    <property type="entry name" value="REVERSE TRANSCRIPTASES"/>
    <property type="match status" value="1"/>
</dbReference>
<dbReference type="Ensembl" id="ENSECAT00000148254.1">
    <property type="protein sequence ID" value="ENSECAP00000064973.1"/>
    <property type="gene ID" value="ENSECAG00000056656.1"/>
</dbReference>
<dbReference type="Proteomes" id="UP000002281">
    <property type="component" value="Unplaced"/>
</dbReference>
<reference evidence="1" key="1">
    <citation type="journal article" date="2009" name="Science">
        <title>Genome sequence, comparative analysis, and population genetics of the domestic horse.</title>
        <authorList>
            <consortium name="Broad Institute Genome Sequencing Platform"/>
            <consortium name="Broad Institute Whole Genome Assembly Team"/>
            <person name="Wade C.M."/>
            <person name="Giulotto E."/>
            <person name="Sigurdsson S."/>
            <person name="Zoli M."/>
            <person name="Gnerre S."/>
            <person name="Imsland F."/>
            <person name="Lear T.L."/>
            <person name="Adelson D.L."/>
            <person name="Bailey E."/>
            <person name="Bellone R.R."/>
            <person name="Bloecker H."/>
            <person name="Distl O."/>
            <person name="Edgar R.C."/>
            <person name="Garber M."/>
            <person name="Leeb T."/>
            <person name="Mauceli E."/>
            <person name="MacLeod J.N."/>
            <person name="Penedo M.C.T."/>
            <person name="Raison J.M."/>
            <person name="Sharpe T."/>
            <person name="Vogel J."/>
            <person name="Andersson L."/>
            <person name="Antczak D.F."/>
            <person name="Biagi T."/>
            <person name="Binns M.M."/>
            <person name="Chowdhary B.P."/>
            <person name="Coleman S.J."/>
            <person name="Della Valle G."/>
            <person name="Fryc S."/>
            <person name="Guerin G."/>
            <person name="Hasegawa T."/>
            <person name="Hill E.W."/>
            <person name="Jurka J."/>
            <person name="Kiialainen A."/>
            <person name="Lindgren G."/>
            <person name="Liu J."/>
            <person name="Magnani E."/>
            <person name="Mickelson J.R."/>
            <person name="Murray J."/>
            <person name="Nergadze S.G."/>
            <person name="Onofrio R."/>
            <person name="Pedroni S."/>
            <person name="Piras M.F."/>
            <person name="Raudsepp T."/>
            <person name="Rocchi M."/>
            <person name="Roeed K.H."/>
            <person name="Ryder O.A."/>
            <person name="Searle S."/>
            <person name="Skow L."/>
            <person name="Swinburne J.E."/>
            <person name="Syvaenen A.C."/>
            <person name="Tozaki T."/>
            <person name="Valberg S.J."/>
            <person name="Vaudin M."/>
            <person name="White J.R."/>
            <person name="Zody M.C."/>
            <person name="Lander E.S."/>
            <person name="Lindblad-Toh K."/>
        </authorList>
    </citation>
    <scope>NUCLEOTIDE SEQUENCE [LARGE SCALE GENOMIC DNA]</scope>
    <source>
        <strain evidence="1">Thoroughbred</strain>
    </source>
</reference>
<dbReference type="GeneTree" id="ENSGT01150000286946"/>
<keyword evidence="2" id="KW-1185">Reference proteome</keyword>
<sequence>MKVDHYLTPYTKITSKWIQDLKVHPETIKLLEDNTGSTLSDMELKRIFSNTMSPQTRETKEKINKLELIRLKSFCKAKETRIKTKRQPTHWEKIFANHIFDKGLIPISYKELIQLNNKKGNNPIKKWAEEMNRHFSKEDILMANTYMKRCSTSLIIREMKIKTTLRYHLMPVKMAIIIKAENNKCWRGCGEKGTLTYC</sequence>
<evidence type="ECO:0000313" key="2">
    <source>
        <dbReference type="Proteomes" id="UP000002281"/>
    </source>
</evidence>
<evidence type="ECO:0000313" key="1">
    <source>
        <dbReference type="Ensembl" id="ENSECAP00000064973.1"/>
    </source>
</evidence>
<proteinExistence type="predicted"/>